<dbReference type="Proteomes" id="UP001064048">
    <property type="component" value="Chromosome 20"/>
</dbReference>
<sequence>MQVPQLVRKYGYPVEVHQVSTSDGYILTMHRIRHGKDHHSDPHAERPVVFLMHGLLSSSADWVVMGPSRGLGPRSTSSPVYQRFSATAFLHLPFLLWHILHPSRRRLRRVAWERSRKPLLAQPPLPGPRRGGLLEFSWDEIGNIDVPAMIDHALVRTGKQQLHYVGHSQGTTSFFVMCSLRPAYNRKIISMNALAPVAYMAHSGSNLRKVMAPFSGTIIRLLREMGVVGELFPTMDALREIGAEFCRDGATTQEFCAHIMVLIGWNSEQFNKSMIPVQLGHVPAGASARQFAHYGQNMHYKEFRRFHHSYLKNLYYYGSFRAPSYDLANVRAPVYLHYAMADTSAHYKDVRRLKKEINNVKALKVPMKSFNHLDFLWGIDAKTLVYDKVVRIIKSYSHVS</sequence>
<evidence type="ECO:0000313" key="1">
    <source>
        <dbReference type="EMBL" id="KAI8437277.1"/>
    </source>
</evidence>
<accession>A0ACC0KM33</accession>
<keyword evidence="2" id="KW-1185">Reference proteome</keyword>
<dbReference type="EMBL" id="CM046120">
    <property type="protein sequence ID" value="KAI8437277.1"/>
    <property type="molecule type" value="Genomic_DNA"/>
</dbReference>
<name>A0ACC0KM33_CHOFU</name>
<evidence type="ECO:0000313" key="2">
    <source>
        <dbReference type="Proteomes" id="UP001064048"/>
    </source>
</evidence>
<comment type="caution">
    <text evidence="1">The sequence shown here is derived from an EMBL/GenBank/DDBJ whole genome shotgun (WGS) entry which is preliminary data.</text>
</comment>
<reference evidence="1 2" key="1">
    <citation type="journal article" date="2022" name="Genome Biol. Evol.">
        <title>The Spruce Budworm Genome: Reconstructing the Evolutionary History of Antifreeze Proteins.</title>
        <authorList>
            <person name="Beliveau C."/>
            <person name="Gagne P."/>
            <person name="Picq S."/>
            <person name="Vernygora O."/>
            <person name="Keeling C.I."/>
            <person name="Pinkney K."/>
            <person name="Doucet D."/>
            <person name="Wen F."/>
            <person name="Johnston J.S."/>
            <person name="Maaroufi H."/>
            <person name="Boyle B."/>
            <person name="Laroche J."/>
            <person name="Dewar K."/>
            <person name="Juretic N."/>
            <person name="Blackburn G."/>
            <person name="Nisole A."/>
            <person name="Brunet B."/>
            <person name="Brandao M."/>
            <person name="Lumley L."/>
            <person name="Duan J."/>
            <person name="Quan G."/>
            <person name="Lucarotti C.J."/>
            <person name="Roe A.D."/>
            <person name="Sperling F.A.H."/>
            <person name="Levesque R.C."/>
            <person name="Cusson M."/>
        </authorList>
    </citation>
    <scope>NUCLEOTIDE SEQUENCE [LARGE SCALE GENOMIC DNA]</scope>
    <source>
        <strain evidence="1">Glfc:IPQL:Cfum</strain>
    </source>
</reference>
<proteinExistence type="predicted"/>
<protein>
    <submittedName>
        <fullName evidence="1">Uncharacterized protein</fullName>
    </submittedName>
</protein>
<organism evidence="1 2">
    <name type="scientific">Choristoneura fumiferana</name>
    <name type="common">Spruce budworm moth</name>
    <name type="synonym">Archips fumiferana</name>
    <dbReference type="NCBI Taxonomy" id="7141"/>
    <lineage>
        <taxon>Eukaryota</taxon>
        <taxon>Metazoa</taxon>
        <taxon>Ecdysozoa</taxon>
        <taxon>Arthropoda</taxon>
        <taxon>Hexapoda</taxon>
        <taxon>Insecta</taxon>
        <taxon>Pterygota</taxon>
        <taxon>Neoptera</taxon>
        <taxon>Endopterygota</taxon>
        <taxon>Lepidoptera</taxon>
        <taxon>Glossata</taxon>
        <taxon>Ditrysia</taxon>
        <taxon>Tortricoidea</taxon>
        <taxon>Tortricidae</taxon>
        <taxon>Tortricinae</taxon>
        <taxon>Choristoneura</taxon>
    </lineage>
</organism>
<gene>
    <name evidence="1" type="ORF">MSG28_011652</name>
</gene>